<dbReference type="EMBL" id="JBHMAU010000042">
    <property type="protein sequence ID" value="MFB9775936.1"/>
    <property type="molecule type" value="Genomic_DNA"/>
</dbReference>
<evidence type="ECO:0000256" key="1">
    <source>
        <dbReference type="SAM" id="MobiDB-lite"/>
    </source>
</evidence>
<dbReference type="Proteomes" id="UP001589707">
    <property type="component" value="Unassembled WGS sequence"/>
</dbReference>
<feature type="region of interest" description="Disordered" evidence="1">
    <location>
        <begin position="66"/>
        <end position="88"/>
    </location>
</feature>
<sequence>MQLPESNYHYSPLSHQEAGDVLAALWESVATSLDEQDQMRVERLMQRVEACVDIVLVERHPSRAGEMRGTSILPGGPAGGDSAGGGLL</sequence>
<name>A0ABV5X1L1_9MICO</name>
<evidence type="ECO:0000313" key="2">
    <source>
        <dbReference type="EMBL" id="MFB9775936.1"/>
    </source>
</evidence>
<reference evidence="2 3" key="1">
    <citation type="submission" date="2024-09" db="EMBL/GenBank/DDBJ databases">
        <authorList>
            <person name="Sun Q."/>
            <person name="Mori K."/>
        </authorList>
    </citation>
    <scope>NUCLEOTIDE SEQUENCE [LARGE SCALE GENOMIC DNA]</scope>
    <source>
        <strain evidence="2 3">JCM 11683</strain>
    </source>
</reference>
<dbReference type="RefSeq" id="WP_376839490.1">
    <property type="nucleotide sequence ID" value="NZ_JBHMAU010000042.1"/>
</dbReference>
<organism evidence="2 3">
    <name type="scientific">Brevibacterium otitidis</name>
    <dbReference type="NCBI Taxonomy" id="53364"/>
    <lineage>
        <taxon>Bacteria</taxon>
        <taxon>Bacillati</taxon>
        <taxon>Actinomycetota</taxon>
        <taxon>Actinomycetes</taxon>
        <taxon>Micrococcales</taxon>
        <taxon>Brevibacteriaceae</taxon>
        <taxon>Brevibacterium</taxon>
    </lineage>
</organism>
<gene>
    <name evidence="2" type="ORF">ACFFN1_05865</name>
</gene>
<evidence type="ECO:0000313" key="3">
    <source>
        <dbReference type="Proteomes" id="UP001589707"/>
    </source>
</evidence>
<accession>A0ABV5X1L1</accession>
<keyword evidence="3" id="KW-1185">Reference proteome</keyword>
<protein>
    <submittedName>
        <fullName evidence="2">Uncharacterized protein</fullName>
    </submittedName>
</protein>
<proteinExistence type="predicted"/>
<comment type="caution">
    <text evidence="2">The sequence shown here is derived from an EMBL/GenBank/DDBJ whole genome shotgun (WGS) entry which is preliminary data.</text>
</comment>
<feature type="compositionally biased region" description="Gly residues" evidence="1">
    <location>
        <begin position="76"/>
        <end position="88"/>
    </location>
</feature>